<dbReference type="FunFam" id="6.10.250.3260:FF:000001">
    <property type="entry name" value="60S ribosomal protein L21"/>
    <property type="match status" value="1"/>
</dbReference>
<dbReference type="AlphaFoldDB" id="A0A4D5RA27"/>
<dbReference type="SUPFAM" id="SSF50104">
    <property type="entry name" value="Translation proteins SH3-like domain"/>
    <property type="match status" value="1"/>
</dbReference>
<dbReference type="Gene3D" id="2.30.30.70">
    <property type="entry name" value="Ribosomal protein L21"/>
    <property type="match status" value="1"/>
</dbReference>
<dbReference type="InterPro" id="IPR001147">
    <property type="entry name" value="Ribosomal_eL21"/>
</dbReference>
<dbReference type="EMBL" id="GGNE01000370">
    <property type="protein sequence ID" value="MIC88911.1"/>
    <property type="molecule type" value="Transcribed_RNA"/>
</dbReference>
<dbReference type="FunFam" id="2.30.30.70:FF:000001">
    <property type="entry name" value="60S ribosomal protein L21"/>
    <property type="match status" value="1"/>
</dbReference>
<evidence type="ECO:0000313" key="6">
    <source>
        <dbReference type="EMBL" id="MIC88911.1"/>
    </source>
</evidence>
<accession>A0A4D5RA27</accession>
<name>A0A4D5RA27_SCOVI</name>
<dbReference type="GO" id="GO:1990904">
    <property type="term" value="C:ribonucleoprotein complex"/>
    <property type="evidence" value="ECO:0007669"/>
    <property type="project" value="UniProtKB-KW"/>
</dbReference>
<dbReference type="Pfam" id="PF01157">
    <property type="entry name" value="Ribosomal_L21e"/>
    <property type="match status" value="1"/>
</dbReference>
<dbReference type="GO" id="GO:0006412">
    <property type="term" value="P:translation"/>
    <property type="evidence" value="ECO:0007669"/>
    <property type="project" value="InterPro"/>
</dbReference>
<evidence type="ECO:0000256" key="2">
    <source>
        <dbReference type="ARBA" id="ARBA00022980"/>
    </source>
</evidence>
<evidence type="ECO:0000256" key="5">
    <source>
        <dbReference type="ARBA" id="ARBA00035327"/>
    </source>
</evidence>
<dbReference type="GO" id="GO:0005840">
    <property type="term" value="C:ribosome"/>
    <property type="evidence" value="ECO:0007669"/>
    <property type="project" value="UniProtKB-KW"/>
</dbReference>
<reference evidence="6" key="1">
    <citation type="journal article" date="2018" name="Toxicon">
        <title>Venom-gland transcriptomics and venom proteomics of the giant Florida blue centipede, Scolopendra viridis.</title>
        <authorList>
            <person name="Ward M.J."/>
            <person name="Rokyta D.R."/>
        </authorList>
    </citation>
    <scope>NUCLEOTIDE SEQUENCE</scope>
    <source>
        <tissue evidence="6">Venom gland</tissue>
    </source>
</reference>
<protein>
    <recommendedName>
        <fullName evidence="4">Large ribosomal subunit protein eL21</fullName>
    </recommendedName>
    <alternativeName>
        <fullName evidence="5">60S ribosomal protein L21</fullName>
    </alternativeName>
</protein>
<sequence>MTNTKGYRRGTRYMFARAFRRHGTEPLSTFLRVYKVGDIVDIKGNGAFQKGMPHKSYHGKTGRVYNVTPHALGVIVNKRVRGKILAKRINVRVEHIKHSKCRQDFLSRVKENERLKKEAKLKGVKLNCKRQPEQPRGAHLVRTKDNQPQLLEPIPYEFLV</sequence>
<evidence type="ECO:0000256" key="1">
    <source>
        <dbReference type="ARBA" id="ARBA00008427"/>
    </source>
</evidence>
<evidence type="ECO:0000256" key="4">
    <source>
        <dbReference type="ARBA" id="ARBA00035219"/>
    </source>
</evidence>
<dbReference type="InterPro" id="IPR008991">
    <property type="entry name" value="Translation_prot_SH3-like_sf"/>
</dbReference>
<dbReference type="InterPro" id="IPR018259">
    <property type="entry name" value="Ribosomal_eL21_CS"/>
</dbReference>
<dbReference type="GO" id="GO:0003735">
    <property type="term" value="F:structural constituent of ribosome"/>
    <property type="evidence" value="ECO:0007669"/>
    <property type="project" value="InterPro"/>
</dbReference>
<dbReference type="Gene3D" id="6.10.250.3260">
    <property type="match status" value="1"/>
</dbReference>
<organism evidence="6">
    <name type="scientific">Scolopendra viridis</name>
    <name type="common">Giant centipede</name>
    <dbReference type="NCBI Taxonomy" id="118503"/>
    <lineage>
        <taxon>Eukaryota</taxon>
        <taxon>Metazoa</taxon>
        <taxon>Ecdysozoa</taxon>
        <taxon>Arthropoda</taxon>
        <taxon>Myriapoda</taxon>
        <taxon>Chilopoda</taxon>
        <taxon>Pleurostigmophora</taxon>
        <taxon>Scolopendromorpha</taxon>
        <taxon>Scolopendridae</taxon>
        <taxon>Scolopendra</taxon>
    </lineage>
</organism>
<proteinExistence type="inferred from homology"/>
<evidence type="ECO:0000256" key="3">
    <source>
        <dbReference type="ARBA" id="ARBA00023274"/>
    </source>
</evidence>
<keyword evidence="2 6" id="KW-0689">Ribosomal protein</keyword>
<comment type="similarity">
    <text evidence="1">Belongs to the eukaryotic ribosomal protein eL21 family.</text>
</comment>
<dbReference type="InterPro" id="IPR036948">
    <property type="entry name" value="Ribosomal_eL21_sf"/>
</dbReference>
<keyword evidence="3" id="KW-0687">Ribonucleoprotein</keyword>
<dbReference type="PANTHER" id="PTHR20981">
    <property type="entry name" value="60S RIBOSOMAL PROTEIN L21"/>
    <property type="match status" value="1"/>
</dbReference>
<dbReference type="PROSITE" id="PS01171">
    <property type="entry name" value="RIBOSOMAL_L21E"/>
    <property type="match status" value="1"/>
</dbReference>